<gene>
    <name evidence="10" type="ORF">ABID29_000769</name>
</gene>
<sequence>MTQVANYHTHTRWCKHAVGEIEDYIETAIAAGLTELAITEHVPHEDNHDPRRLQWEEFPAYDAALNEAIAKYEGKIKIYKGWECEFYKTSLGAYDQFAKDYGYELFVLGQHRSGANREIDHFAPKGKREIQLYADEVCEALETRRFHFLAHPDLYMVGYADWDDHAKGVAKQIFDVCQKLDIPVEINANGLRDGREYPDRRVFELSRHYDLRYLINTDAHDPAHMVGRPVDLAEAFARDLEIEVMPYFDDFKRGKS</sequence>
<dbReference type="EC" id="3.1.3.15" evidence="3 8"/>
<evidence type="ECO:0000256" key="6">
    <source>
        <dbReference type="ARBA" id="ARBA00023102"/>
    </source>
</evidence>
<dbReference type="Proteomes" id="UP001549122">
    <property type="component" value="Unassembled WGS sequence"/>
</dbReference>
<feature type="domain" description="PHP" evidence="9">
    <location>
        <begin position="7"/>
        <end position="188"/>
    </location>
</feature>
<evidence type="ECO:0000313" key="11">
    <source>
        <dbReference type="Proteomes" id="UP001549122"/>
    </source>
</evidence>
<comment type="caution">
    <text evidence="10">The sequence shown here is derived from an EMBL/GenBank/DDBJ whole genome shotgun (WGS) entry which is preliminary data.</text>
</comment>
<keyword evidence="5 8" id="KW-0378">Hydrolase</keyword>
<accession>A0ABV2FGI4</accession>
<dbReference type="Gene3D" id="3.20.20.140">
    <property type="entry name" value="Metal-dependent hydrolases"/>
    <property type="match status" value="1"/>
</dbReference>
<evidence type="ECO:0000256" key="1">
    <source>
        <dbReference type="ARBA" id="ARBA00004970"/>
    </source>
</evidence>
<dbReference type="Pfam" id="PF02811">
    <property type="entry name" value="PHP"/>
    <property type="match status" value="1"/>
</dbReference>
<comment type="catalytic activity">
    <reaction evidence="7 8">
        <text>L-histidinol phosphate + H2O = L-histidinol + phosphate</text>
        <dbReference type="Rhea" id="RHEA:14465"/>
        <dbReference type="ChEBI" id="CHEBI:15377"/>
        <dbReference type="ChEBI" id="CHEBI:43474"/>
        <dbReference type="ChEBI" id="CHEBI:57699"/>
        <dbReference type="ChEBI" id="CHEBI:57980"/>
        <dbReference type="EC" id="3.1.3.15"/>
    </reaction>
</comment>
<evidence type="ECO:0000256" key="3">
    <source>
        <dbReference type="ARBA" id="ARBA00013085"/>
    </source>
</evidence>
<evidence type="ECO:0000256" key="4">
    <source>
        <dbReference type="ARBA" id="ARBA00022605"/>
    </source>
</evidence>
<dbReference type="SUPFAM" id="SSF89550">
    <property type="entry name" value="PHP domain-like"/>
    <property type="match status" value="1"/>
</dbReference>
<proteinExistence type="inferred from homology"/>
<comment type="pathway">
    <text evidence="1 8">Amino-acid biosynthesis; L-histidine biosynthesis; L-histidine from 5-phospho-alpha-D-ribose 1-diphosphate: step 8/9.</text>
</comment>
<keyword evidence="4 8" id="KW-0028">Amino-acid biosynthesis</keyword>
<dbReference type="InterPro" id="IPR004013">
    <property type="entry name" value="PHP_dom"/>
</dbReference>
<organism evidence="10 11">
    <name type="scientific">Streptococcus rupicaprae</name>
    <dbReference type="NCBI Taxonomy" id="759619"/>
    <lineage>
        <taxon>Bacteria</taxon>
        <taxon>Bacillati</taxon>
        <taxon>Bacillota</taxon>
        <taxon>Bacilli</taxon>
        <taxon>Lactobacillales</taxon>
        <taxon>Streptococcaceae</taxon>
        <taxon>Streptococcus</taxon>
    </lineage>
</organism>
<dbReference type="EMBL" id="JBEPLO010000006">
    <property type="protein sequence ID" value="MET3557659.1"/>
    <property type="molecule type" value="Genomic_DNA"/>
</dbReference>
<evidence type="ECO:0000256" key="8">
    <source>
        <dbReference type="RuleBase" id="RU366003"/>
    </source>
</evidence>
<name>A0ABV2FGI4_9STRE</name>
<keyword evidence="6 8" id="KW-0368">Histidine biosynthesis</keyword>
<evidence type="ECO:0000256" key="2">
    <source>
        <dbReference type="ARBA" id="ARBA00009152"/>
    </source>
</evidence>
<dbReference type="InterPro" id="IPR010140">
    <property type="entry name" value="Histidinol_P_phosphatase_HisJ"/>
</dbReference>
<evidence type="ECO:0000313" key="10">
    <source>
        <dbReference type="EMBL" id="MET3557659.1"/>
    </source>
</evidence>
<comment type="similarity">
    <text evidence="2 8">Belongs to the PHP hydrolase family. HisK subfamily.</text>
</comment>
<evidence type="ECO:0000259" key="9">
    <source>
        <dbReference type="Pfam" id="PF02811"/>
    </source>
</evidence>
<evidence type="ECO:0000256" key="5">
    <source>
        <dbReference type="ARBA" id="ARBA00022801"/>
    </source>
</evidence>
<protein>
    <recommendedName>
        <fullName evidence="3 8">Histidinol-phosphatase</fullName>
        <shortName evidence="8">HolPase</shortName>
        <ecNumber evidence="3 8">3.1.3.15</ecNumber>
    </recommendedName>
</protein>
<dbReference type="InterPro" id="IPR016195">
    <property type="entry name" value="Pol/histidinol_Pase-like"/>
</dbReference>
<dbReference type="PANTHER" id="PTHR21039">
    <property type="entry name" value="HISTIDINOL PHOSPHATASE-RELATED"/>
    <property type="match status" value="1"/>
</dbReference>
<reference evidence="10 11" key="1">
    <citation type="submission" date="2024-06" db="EMBL/GenBank/DDBJ databases">
        <title>Genomic Encyclopedia of Type Strains, Phase IV (KMG-IV): sequencing the most valuable type-strain genomes for metagenomic binning, comparative biology and taxonomic classification.</title>
        <authorList>
            <person name="Goeker M."/>
        </authorList>
    </citation>
    <scope>NUCLEOTIDE SEQUENCE [LARGE SCALE GENOMIC DNA]</scope>
    <source>
        <strain evidence="10 11">DSM 28303</strain>
    </source>
</reference>
<dbReference type="RefSeq" id="WP_354364518.1">
    <property type="nucleotide sequence ID" value="NZ_JBEPLO010000006.1"/>
</dbReference>
<keyword evidence="11" id="KW-1185">Reference proteome</keyword>
<dbReference type="PANTHER" id="PTHR21039:SF0">
    <property type="entry name" value="HISTIDINOL-PHOSPHATASE"/>
    <property type="match status" value="1"/>
</dbReference>
<evidence type="ECO:0000256" key="7">
    <source>
        <dbReference type="ARBA" id="ARBA00049158"/>
    </source>
</evidence>